<feature type="compositionally biased region" description="Polar residues" evidence="1">
    <location>
        <begin position="31"/>
        <end position="43"/>
    </location>
</feature>
<dbReference type="AlphaFoldDB" id="A0A9P4GEC0"/>
<dbReference type="RefSeq" id="XP_040786553.1">
    <property type="nucleotide sequence ID" value="XM_040935131.1"/>
</dbReference>
<comment type="caution">
    <text evidence="2">The sequence shown here is derived from an EMBL/GenBank/DDBJ whole genome shotgun (WGS) entry which is preliminary data.</text>
</comment>
<organism evidence="2 3">
    <name type="scientific">Cucurbitaria berberidis CBS 394.84</name>
    <dbReference type="NCBI Taxonomy" id="1168544"/>
    <lineage>
        <taxon>Eukaryota</taxon>
        <taxon>Fungi</taxon>
        <taxon>Dikarya</taxon>
        <taxon>Ascomycota</taxon>
        <taxon>Pezizomycotina</taxon>
        <taxon>Dothideomycetes</taxon>
        <taxon>Pleosporomycetidae</taxon>
        <taxon>Pleosporales</taxon>
        <taxon>Pleosporineae</taxon>
        <taxon>Cucurbitariaceae</taxon>
        <taxon>Cucurbitaria</taxon>
    </lineage>
</organism>
<name>A0A9P4GEC0_9PLEO</name>
<reference evidence="2" key="1">
    <citation type="submission" date="2020-01" db="EMBL/GenBank/DDBJ databases">
        <authorList>
            <consortium name="DOE Joint Genome Institute"/>
            <person name="Haridas S."/>
            <person name="Albert R."/>
            <person name="Binder M."/>
            <person name="Bloem J."/>
            <person name="Labutti K."/>
            <person name="Salamov A."/>
            <person name="Andreopoulos B."/>
            <person name="Baker S.E."/>
            <person name="Barry K."/>
            <person name="Bills G."/>
            <person name="Bluhm B.H."/>
            <person name="Cannon C."/>
            <person name="Castanera R."/>
            <person name="Culley D.E."/>
            <person name="Daum C."/>
            <person name="Ezra D."/>
            <person name="Gonzalez J.B."/>
            <person name="Henrissat B."/>
            <person name="Kuo A."/>
            <person name="Liang C."/>
            <person name="Lipzen A."/>
            <person name="Lutzoni F."/>
            <person name="Magnuson J."/>
            <person name="Mondo S."/>
            <person name="Nolan M."/>
            <person name="Ohm R."/>
            <person name="Pangilinan J."/>
            <person name="Park H.-J."/>
            <person name="Ramirez L."/>
            <person name="Alfaro M."/>
            <person name="Sun H."/>
            <person name="Tritt A."/>
            <person name="Yoshinaga Y."/>
            <person name="Zwiers L.-H."/>
            <person name="Turgeon B.G."/>
            <person name="Goodwin S.B."/>
            <person name="Spatafora J.W."/>
            <person name="Crous P.W."/>
            <person name="Grigoriev I.V."/>
        </authorList>
    </citation>
    <scope>NUCLEOTIDE SEQUENCE</scope>
    <source>
        <strain evidence="2">CBS 394.84</strain>
    </source>
</reference>
<sequence length="305" mass="33852">MTSFRKKRRPSEVFNMNFSFEMASSRRSCDRTPQISPRTSISSVFAPPSPSIEDSFKRQRIDSSGYELSLTFPFSRPALVARARGRGLGSPATLRRDSASQDPTTSFVRRNVIPTEAHPGQLVDFASPGYDIRFSPPSPLSEYKLRMGTKEYHDYLATSLRRKSFPSGEETTQQQRNEMKMLVRLDKLETEAKEFAANKPSATGRKRACTLERRDRTRRKSAARSTSSGSNASSTTITPATMSSSSTATVGPGTLKRSTSDPSTEKFLGHVRASVEARKLAAANWRNYPVFADEVEKGFLSDAPL</sequence>
<feature type="compositionally biased region" description="Low complexity" evidence="1">
    <location>
        <begin position="223"/>
        <end position="249"/>
    </location>
</feature>
<dbReference type="GeneID" id="63852382"/>
<proteinExistence type="predicted"/>
<dbReference type="OrthoDB" id="3684119at2759"/>
<accession>A0A9P4GEC0</accession>
<protein>
    <submittedName>
        <fullName evidence="2">Uncharacterized protein</fullName>
    </submittedName>
</protein>
<feature type="region of interest" description="Disordered" evidence="1">
    <location>
        <begin position="196"/>
        <end position="264"/>
    </location>
</feature>
<gene>
    <name evidence="2" type="ORF">K460DRAFT_379023</name>
</gene>
<evidence type="ECO:0000313" key="3">
    <source>
        <dbReference type="Proteomes" id="UP000800039"/>
    </source>
</evidence>
<dbReference type="EMBL" id="ML976617">
    <property type="protein sequence ID" value="KAF1843990.1"/>
    <property type="molecule type" value="Genomic_DNA"/>
</dbReference>
<dbReference type="Proteomes" id="UP000800039">
    <property type="component" value="Unassembled WGS sequence"/>
</dbReference>
<feature type="region of interest" description="Disordered" evidence="1">
    <location>
        <begin position="25"/>
        <end position="55"/>
    </location>
</feature>
<evidence type="ECO:0000256" key="1">
    <source>
        <dbReference type="SAM" id="MobiDB-lite"/>
    </source>
</evidence>
<evidence type="ECO:0000313" key="2">
    <source>
        <dbReference type="EMBL" id="KAF1843990.1"/>
    </source>
</evidence>
<keyword evidence="3" id="KW-1185">Reference proteome</keyword>